<dbReference type="Pfam" id="PF05695">
    <property type="entry name" value="Ycf2"/>
    <property type="match status" value="1"/>
</dbReference>
<feature type="region of interest" description="Disordered" evidence="1">
    <location>
        <begin position="1"/>
        <end position="23"/>
    </location>
</feature>
<dbReference type="AlphaFoldDB" id="A0ABD4Q5G0"/>
<comment type="caution">
    <text evidence="3">The sequence shown here is derived from an EMBL/GenBank/DDBJ whole genome shotgun (WGS) entry which is preliminary data.</text>
</comment>
<sequence>TAITYGSASAASEPDSAANGPDLLDHKEFDFSMDSSGLDQKHFLNELLNSRDESKTHSL</sequence>
<dbReference type="InterPro" id="IPR056777">
    <property type="entry name" value="Ycf2_N"/>
</dbReference>
<reference evidence="3 4" key="1">
    <citation type="submission" date="2021-03" db="EMBL/GenBank/DDBJ databases">
        <title>Whole Genome Sequencing of Mycobacterium tuberculosis clinical isolates from Arunachal Pradesh, India.</title>
        <authorList>
            <person name="Singh S."/>
            <person name="Mudliar S.R."/>
            <person name="Kulsum U."/>
            <person name="Rufai S.B."/>
            <person name="Singh P.K."/>
            <person name="Umpo M."/>
            <person name="Nyori M."/>
        </authorList>
    </citation>
    <scope>NUCLEOTIDE SEQUENCE [LARGE SCALE GENOMIC DNA]</scope>
    <source>
        <strain evidence="3 4">OMICS/BPL/0142/20/SP</strain>
    </source>
</reference>
<dbReference type="Proteomes" id="UP000671119">
    <property type="component" value="Unassembled WGS sequence"/>
</dbReference>
<name>A0ABD4Q5G0_MYCTX</name>
<evidence type="ECO:0000259" key="2">
    <source>
        <dbReference type="Pfam" id="PF05695"/>
    </source>
</evidence>
<accession>A0ABD4Q5G0</accession>
<evidence type="ECO:0000313" key="4">
    <source>
        <dbReference type="Proteomes" id="UP000671119"/>
    </source>
</evidence>
<protein>
    <submittedName>
        <fullName evidence="3">DUF825 domain-containing protein</fullName>
    </submittedName>
</protein>
<dbReference type="EMBL" id="JAGIZI010000636">
    <property type="protein sequence ID" value="MBP0685845.1"/>
    <property type="molecule type" value="Genomic_DNA"/>
</dbReference>
<evidence type="ECO:0000313" key="3">
    <source>
        <dbReference type="EMBL" id="MBP0685845.1"/>
    </source>
</evidence>
<evidence type="ECO:0000256" key="1">
    <source>
        <dbReference type="SAM" id="MobiDB-lite"/>
    </source>
</evidence>
<feature type="non-terminal residue" evidence="3">
    <location>
        <position position="1"/>
    </location>
</feature>
<dbReference type="RefSeq" id="WP_209925647.1">
    <property type="nucleotide sequence ID" value="NZ_JAGIZI010000636.1"/>
</dbReference>
<gene>
    <name evidence="3" type="ORF">J8J21_22630</name>
</gene>
<feature type="compositionally biased region" description="Low complexity" evidence="1">
    <location>
        <begin position="7"/>
        <end position="18"/>
    </location>
</feature>
<feature type="domain" description="Ycf2 N-terminal" evidence="2">
    <location>
        <begin position="19"/>
        <end position="59"/>
    </location>
</feature>
<organism evidence="3 4">
    <name type="scientific">Mycobacterium tuberculosis</name>
    <dbReference type="NCBI Taxonomy" id="1773"/>
    <lineage>
        <taxon>Bacteria</taxon>
        <taxon>Bacillati</taxon>
        <taxon>Actinomycetota</taxon>
        <taxon>Actinomycetes</taxon>
        <taxon>Mycobacteriales</taxon>
        <taxon>Mycobacteriaceae</taxon>
        <taxon>Mycobacterium</taxon>
        <taxon>Mycobacterium tuberculosis complex</taxon>
    </lineage>
</organism>
<proteinExistence type="predicted"/>